<feature type="transmembrane region" description="Helical" evidence="1">
    <location>
        <begin position="54"/>
        <end position="75"/>
    </location>
</feature>
<dbReference type="Proteomes" id="UP001359886">
    <property type="component" value="Unassembled WGS sequence"/>
</dbReference>
<evidence type="ECO:0008006" key="4">
    <source>
        <dbReference type="Google" id="ProtNLM"/>
    </source>
</evidence>
<evidence type="ECO:0000313" key="2">
    <source>
        <dbReference type="EMBL" id="MEJ8568222.1"/>
    </source>
</evidence>
<dbReference type="AlphaFoldDB" id="A0AAW9RDN3"/>
<keyword evidence="1" id="KW-0812">Transmembrane</keyword>
<sequence length="678" mass="73602">MSLQDPVNATVEAGQSGPAVGRRSWGGVAGLGGVLVLLAVLGQVIYGLPWSETVLFFVGAFVAFYVPGALLLRFTEVKQLDLVTRASLSMALGLSVFALWYRVLRETGMADFLLLPLLVVTVLAWLIGHWRFASVPAPAPGQGEGWALVLVLAGVLGLLHLSHFGDVIWAGEGLELRNLYLAESVFHLGLVNSLTSTFPPPSLYAAGSGDFAHYHLGMHLQMEGLHRLTGVGTLRLVSFYFPLLYFALLSSLAFCWVRLRGGAIWLAALAALLVYGADLSFIPRLLERDGLPYTNYFPGTIWSLFTLNGYLPSLLALFAGIIALDRYFREQRVGWLAVFVLCVMGAFSMKVSMSLQMASAALATGLLWRYLKPSAGVSLGLIVTSGFMLVLLILAGLSQGADAERTVINLQPFGVMQTSLSRLGLGDTDIVWYPFWLLLLPLGALGVRAIGAWSVYEGIMRRSSGDAALVFIGVFVLVGYVVSELFFIGPKGGQNNAAWFYVQGLMGAWLALFAALAAWRYDGWRPITALAVIVVLAMPTTIQFLAKRSADSYAHYDASALVVVEYLKSTDPNAVVLHPLNLDEPSLAANLAGRSSVLSPHLSFVVQSAGLTQRSSDVLKFFDESATPQERIEILDRYGVNYIYLSPEQADWVSELDGVAQVLRNESLVLFAYKRSGL</sequence>
<feature type="transmembrane region" description="Helical" evidence="1">
    <location>
        <begin position="468"/>
        <end position="488"/>
    </location>
</feature>
<organism evidence="2 3">
    <name type="scientific">Elongatibacter sediminis</name>
    <dbReference type="NCBI Taxonomy" id="3119006"/>
    <lineage>
        <taxon>Bacteria</taxon>
        <taxon>Pseudomonadati</taxon>
        <taxon>Pseudomonadota</taxon>
        <taxon>Gammaproteobacteria</taxon>
        <taxon>Chromatiales</taxon>
        <taxon>Wenzhouxiangellaceae</taxon>
        <taxon>Elongatibacter</taxon>
    </lineage>
</organism>
<keyword evidence="1" id="KW-1133">Transmembrane helix</keyword>
<feature type="transmembrane region" description="Helical" evidence="1">
    <location>
        <begin position="430"/>
        <end position="456"/>
    </location>
</feature>
<keyword evidence="1" id="KW-0472">Membrane</keyword>
<feature type="transmembrane region" description="Helical" evidence="1">
    <location>
        <begin position="302"/>
        <end position="324"/>
    </location>
</feature>
<accession>A0AAW9RDN3</accession>
<feature type="transmembrane region" description="Helical" evidence="1">
    <location>
        <begin position="264"/>
        <end position="282"/>
    </location>
</feature>
<feature type="transmembrane region" description="Helical" evidence="1">
    <location>
        <begin position="25"/>
        <end position="48"/>
    </location>
</feature>
<dbReference type="EMBL" id="JAZHOG010000007">
    <property type="protein sequence ID" value="MEJ8568222.1"/>
    <property type="molecule type" value="Genomic_DNA"/>
</dbReference>
<feature type="transmembrane region" description="Helical" evidence="1">
    <location>
        <begin position="113"/>
        <end position="133"/>
    </location>
</feature>
<feature type="transmembrane region" description="Helical" evidence="1">
    <location>
        <begin position="500"/>
        <end position="521"/>
    </location>
</feature>
<comment type="caution">
    <text evidence="2">The sequence shown here is derived from an EMBL/GenBank/DDBJ whole genome shotgun (WGS) entry which is preliminary data.</text>
</comment>
<feature type="transmembrane region" description="Helical" evidence="1">
    <location>
        <begin position="237"/>
        <end position="257"/>
    </location>
</feature>
<keyword evidence="3" id="KW-1185">Reference proteome</keyword>
<feature type="transmembrane region" description="Helical" evidence="1">
    <location>
        <begin position="82"/>
        <end position="101"/>
    </location>
</feature>
<feature type="transmembrane region" description="Helical" evidence="1">
    <location>
        <begin position="375"/>
        <end position="397"/>
    </location>
</feature>
<feature type="transmembrane region" description="Helical" evidence="1">
    <location>
        <begin position="145"/>
        <end position="164"/>
    </location>
</feature>
<name>A0AAW9RDN3_9GAMM</name>
<proteinExistence type="predicted"/>
<reference evidence="2 3" key="1">
    <citation type="submission" date="2024-02" db="EMBL/GenBank/DDBJ databases">
        <title>A novel Wenzhouxiangellaceae bacterium, isolated from coastal sediments.</title>
        <authorList>
            <person name="Du Z.-J."/>
            <person name="Ye Y.-Q."/>
            <person name="Zhang X.-Y."/>
        </authorList>
    </citation>
    <scope>NUCLEOTIDE SEQUENCE [LARGE SCALE GENOMIC DNA]</scope>
    <source>
        <strain evidence="2 3">CH-27</strain>
    </source>
</reference>
<gene>
    <name evidence="2" type="ORF">V3330_11350</name>
</gene>
<feature type="transmembrane region" description="Helical" evidence="1">
    <location>
        <begin position="527"/>
        <end position="546"/>
    </location>
</feature>
<protein>
    <recommendedName>
        <fullName evidence="4">Glycosyltransferase RgtA/B/C/D-like domain-containing protein</fullName>
    </recommendedName>
</protein>
<dbReference type="RefSeq" id="WP_354695543.1">
    <property type="nucleotide sequence ID" value="NZ_JAZHOG010000007.1"/>
</dbReference>
<feature type="transmembrane region" description="Helical" evidence="1">
    <location>
        <begin position="336"/>
        <end position="355"/>
    </location>
</feature>
<evidence type="ECO:0000313" key="3">
    <source>
        <dbReference type="Proteomes" id="UP001359886"/>
    </source>
</evidence>
<evidence type="ECO:0000256" key="1">
    <source>
        <dbReference type="SAM" id="Phobius"/>
    </source>
</evidence>